<dbReference type="InterPro" id="IPR058532">
    <property type="entry name" value="YjbR/MT2646/Rv2570-like"/>
</dbReference>
<accession>A0ABS1WV09</accession>
<name>A0ABS1WV09_9GAMM</name>
<gene>
    <name evidence="1" type="ORF">JM946_08620</name>
</gene>
<protein>
    <submittedName>
        <fullName evidence="1">MmcQ/YjbR family DNA-binding protein</fullName>
    </submittedName>
</protein>
<comment type="caution">
    <text evidence="1">The sequence shown here is derived from an EMBL/GenBank/DDBJ whole genome shotgun (WGS) entry which is preliminary data.</text>
</comment>
<dbReference type="RefSeq" id="WP_203166873.1">
    <property type="nucleotide sequence ID" value="NZ_JAEVLS010000002.1"/>
</dbReference>
<sequence length="281" mass="31494">MAKNKDISQAVREICLWFPETEEVMSHGSPDFRVKGKTFATYAINHHGDGRVALWLNAPRGAQAHYVQEEPKHFFVPPYVGPRGWLGVNLDKGISWKAVARLVREAYEKVAPPALTRSLGKTIEITPPTAKLKPEDIDPLQSKRAQTVLEELRAICLSLPETSESKQFGNPVWRAGKKVFAQAYCYRSDLKLTLAFWVGVDQQALLIRDQHFSIPPYIGHNGWIALDVTKDANWREIRSLALFSYRHFALARMLKVLDAGGEPAGAALKKTAGRARKKAAR</sequence>
<reference evidence="1 2" key="1">
    <citation type="journal article" date="2021" name="Int. J. Syst. Evol. Microbiol.">
        <title>Steroidobacter gossypii sp. nov., isolated from soil of cotton cropping field.</title>
        <authorList>
            <person name="Huang R."/>
            <person name="Yang S."/>
            <person name="Zhen C."/>
            <person name="Liu W."/>
        </authorList>
    </citation>
    <scope>NUCLEOTIDE SEQUENCE [LARGE SCALE GENOMIC DNA]</scope>
    <source>
        <strain evidence="1 2">S1-65</strain>
    </source>
</reference>
<dbReference type="InterPro" id="IPR038056">
    <property type="entry name" value="YjbR-like_sf"/>
</dbReference>
<dbReference type="Pfam" id="PF04237">
    <property type="entry name" value="YjbR"/>
    <property type="match status" value="2"/>
</dbReference>
<dbReference type="EMBL" id="JAEVLS010000002">
    <property type="protein sequence ID" value="MBM0104809.1"/>
    <property type="molecule type" value="Genomic_DNA"/>
</dbReference>
<evidence type="ECO:0000313" key="1">
    <source>
        <dbReference type="EMBL" id="MBM0104809.1"/>
    </source>
</evidence>
<dbReference type="Gene3D" id="3.90.1150.30">
    <property type="match status" value="2"/>
</dbReference>
<keyword evidence="1" id="KW-0238">DNA-binding</keyword>
<organism evidence="1 2">
    <name type="scientific">Steroidobacter gossypii</name>
    <dbReference type="NCBI Taxonomy" id="2805490"/>
    <lineage>
        <taxon>Bacteria</taxon>
        <taxon>Pseudomonadati</taxon>
        <taxon>Pseudomonadota</taxon>
        <taxon>Gammaproteobacteria</taxon>
        <taxon>Steroidobacterales</taxon>
        <taxon>Steroidobacteraceae</taxon>
        <taxon>Steroidobacter</taxon>
    </lineage>
</organism>
<dbReference type="GO" id="GO:0003677">
    <property type="term" value="F:DNA binding"/>
    <property type="evidence" value="ECO:0007669"/>
    <property type="project" value="UniProtKB-KW"/>
</dbReference>
<keyword evidence="2" id="KW-1185">Reference proteome</keyword>
<proteinExistence type="predicted"/>
<dbReference type="Proteomes" id="UP000661077">
    <property type="component" value="Unassembled WGS sequence"/>
</dbReference>
<dbReference type="SUPFAM" id="SSF142906">
    <property type="entry name" value="YjbR-like"/>
    <property type="match status" value="2"/>
</dbReference>
<evidence type="ECO:0000313" key="2">
    <source>
        <dbReference type="Proteomes" id="UP000661077"/>
    </source>
</evidence>